<evidence type="ECO:0008006" key="8">
    <source>
        <dbReference type="Google" id="ProtNLM"/>
    </source>
</evidence>
<name>A0A5J6HSX7_STRC4</name>
<evidence type="ECO:0000259" key="4">
    <source>
        <dbReference type="Pfam" id="PF00775"/>
    </source>
</evidence>
<evidence type="ECO:0000313" key="6">
    <source>
        <dbReference type="EMBL" id="QEV22808.1"/>
    </source>
</evidence>
<dbReference type="InterPro" id="IPR000627">
    <property type="entry name" value="Intradiol_dOase_C"/>
</dbReference>
<dbReference type="InterPro" id="IPR050770">
    <property type="entry name" value="Intradiol_RC_Dioxygenase"/>
</dbReference>
<keyword evidence="2" id="KW-0223">Dioxygenase</keyword>
<evidence type="ECO:0000256" key="3">
    <source>
        <dbReference type="ARBA" id="ARBA00023002"/>
    </source>
</evidence>
<dbReference type="Gene3D" id="3.10.450.50">
    <property type="match status" value="1"/>
</dbReference>
<dbReference type="Pfam" id="PF00775">
    <property type="entry name" value="Dioxygenase_C"/>
    <property type="match status" value="1"/>
</dbReference>
<dbReference type="PANTHER" id="PTHR33711:SF7">
    <property type="entry name" value="INTRADIOL RING-CLEAVAGE DIOXYGENASES DOMAIN-CONTAINING PROTEIN-RELATED"/>
    <property type="match status" value="1"/>
</dbReference>
<dbReference type="InterPro" id="IPR037401">
    <property type="entry name" value="SnoaL-like"/>
</dbReference>
<feature type="domain" description="Intradiol ring-cleavage dioxygenases" evidence="4">
    <location>
        <begin position="73"/>
        <end position="225"/>
    </location>
</feature>
<dbReference type="Pfam" id="PF13577">
    <property type="entry name" value="SnoaL_4"/>
    <property type="match status" value="1"/>
</dbReference>
<dbReference type="AlphaFoldDB" id="A0A5J6HSX7"/>
<evidence type="ECO:0000259" key="5">
    <source>
        <dbReference type="Pfam" id="PF13577"/>
    </source>
</evidence>
<dbReference type="KEGG" id="scoe:CP976_00385"/>
<dbReference type="InterPro" id="IPR015889">
    <property type="entry name" value="Intradiol_dOase_core"/>
</dbReference>
<evidence type="ECO:0000256" key="2">
    <source>
        <dbReference type="ARBA" id="ARBA00022964"/>
    </source>
</evidence>
<accession>A0A5J6HSX7</accession>
<comment type="similarity">
    <text evidence="1">Belongs to the intradiol ring-cleavage dioxygenase family.</text>
</comment>
<feature type="domain" description="SnoaL-like" evidence="5">
    <location>
        <begin position="248"/>
        <end position="372"/>
    </location>
</feature>
<dbReference type="InterPro" id="IPR032710">
    <property type="entry name" value="NTF2-like_dom_sf"/>
</dbReference>
<protein>
    <recommendedName>
        <fullName evidence="8">SnoaL-like domain-containing protein</fullName>
    </recommendedName>
</protein>
<dbReference type="EMBL" id="CP023694">
    <property type="protein sequence ID" value="QEV22808.1"/>
    <property type="molecule type" value="Genomic_DNA"/>
</dbReference>
<dbReference type="GO" id="GO:0008199">
    <property type="term" value="F:ferric iron binding"/>
    <property type="evidence" value="ECO:0007669"/>
    <property type="project" value="InterPro"/>
</dbReference>
<organism evidence="6 7">
    <name type="scientific">Streptomyces coeruleorubidus</name>
    <dbReference type="NCBI Taxonomy" id="116188"/>
    <lineage>
        <taxon>Bacteria</taxon>
        <taxon>Bacillati</taxon>
        <taxon>Actinomycetota</taxon>
        <taxon>Actinomycetes</taxon>
        <taxon>Kitasatosporales</taxon>
        <taxon>Streptomycetaceae</taxon>
        <taxon>Streptomyces</taxon>
    </lineage>
</organism>
<sequence>MPALAIVGAGPGKQALMRLRDEEGLTFDDLKAAADLLQRVQTATGAPLALVAMPLYSELFQGGQDGYTPSDDVESPTYFPGSQRMDNPGILPMREDEPGTPLIASGRILDGHGQPLAGAKLEIYHAADNGNYSGLYDDGVPKSNLRGHLFTDADGRYAFTTISPVAYIDPVTAAVEGVAEAAAAIGRSSYRPAHIHYEVHHPDLIRPWRGEVYFTGDPVIPVDFVGPNIADRHREEEAGMTLEDAAAWALTRLNTAFFHHYDRREYDAVLDLFAPDARYEVHGRTLRGHAEILGVLNARSGPEQTIRHLVAGQHFHTITDTTAQGAITLMAYSGPTPAGEGPALYPAATAGHIVELTDHYRAERGRWKIAKRSVDMILAPATD</sequence>
<proteinExistence type="inferred from homology"/>
<dbReference type="Proteomes" id="UP000326598">
    <property type="component" value="Chromosome"/>
</dbReference>
<reference evidence="6 7" key="1">
    <citation type="submission" date="2017-09" db="EMBL/GenBank/DDBJ databases">
        <authorList>
            <person name="Lee N."/>
            <person name="Cho B.-K."/>
        </authorList>
    </citation>
    <scope>NUCLEOTIDE SEQUENCE [LARGE SCALE GENOMIC DNA]</scope>
    <source>
        <strain evidence="6 7">ATCC 13740</strain>
    </source>
</reference>
<evidence type="ECO:0000256" key="1">
    <source>
        <dbReference type="ARBA" id="ARBA00007825"/>
    </source>
</evidence>
<dbReference type="SUPFAM" id="SSF54427">
    <property type="entry name" value="NTF2-like"/>
    <property type="match status" value="1"/>
</dbReference>
<dbReference type="SUPFAM" id="SSF49482">
    <property type="entry name" value="Aromatic compound dioxygenase"/>
    <property type="match status" value="1"/>
</dbReference>
<dbReference type="GeneID" id="91414572"/>
<gene>
    <name evidence="6" type="ORF">CP976_00385</name>
</gene>
<dbReference type="Gene3D" id="2.60.130.10">
    <property type="entry name" value="Aromatic compound dioxygenase"/>
    <property type="match status" value="1"/>
</dbReference>
<dbReference type="GO" id="GO:0016702">
    <property type="term" value="F:oxidoreductase activity, acting on single donors with incorporation of molecular oxygen, incorporation of two atoms of oxygen"/>
    <property type="evidence" value="ECO:0007669"/>
    <property type="project" value="InterPro"/>
</dbReference>
<evidence type="ECO:0000313" key="7">
    <source>
        <dbReference type="Proteomes" id="UP000326598"/>
    </source>
</evidence>
<keyword evidence="3" id="KW-0560">Oxidoreductase</keyword>
<dbReference type="PANTHER" id="PTHR33711">
    <property type="entry name" value="DIOXYGENASE, PUTATIVE (AFU_ORTHOLOGUE AFUA_2G02910)-RELATED"/>
    <property type="match status" value="1"/>
</dbReference>
<dbReference type="RefSeq" id="WP_150478467.1">
    <property type="nucleotide sequence ID" value="NZ_BMTB01000019.1"/>
</dbReference>